<dbReference type="InterPro" id="IPR036465">
    <property type="entry name" value="vWFA_dom_sf"/>
</dbReference>
<evidence type="ECO:0000259" key="4">
    <source>
        <dbReference type="PROSITE" id="PS50234"/>
    </source>
</evidence>
<dbReference type="SUPFAM" id="SSF51120">
    <property type="entry name" value="beta-Roll"/>
    <property type="match status" value="1"/>
</dbReference>
<accession>A0ABS3AT03</accession>
<proteinExistence type="predicted"/>
<dbReference type="SMART" id="SM00237">
    <property type="entry name" value="Calx_beta"/>
    <property type="match status" value="1"/>
</dbReference>
<dbReference type="Gene3D" id="3.40.50.410">
    <property type="entry name" value="von Willebrand factor, type A domain"/>
    <property type="match status" value="1"/>
</dbReference>
<organism evidence="5 6">
    <name type="scientific">Pseudomonas gregormendelii</name>
    <dbReference type="NCBI Taxonomy" id="1628277"/>
    <lineage>
        <taxon>Bacteria</taxon>
        <taxon>Pseudomonadati</taxon>
        <taxon>Pseudomonadota</taxon>
        <taxon>Gammaproteobacteria</taxon>
        <taxon>Pseudomonadales</taxon>
        <taxon>Pseudomonadaceae</taxon>
        <taxon>Pseudomonas</taxon>
    </lineage>
</organism>
<dbReference type="PRINTS" id="PR00313">
    <property type="entry name" value="CABNDNGRPT"/>
</dbReference>
<dbReference type="Proteomes" id="UP000772591">
    <property type="component" value="Unassembled WGS sequence"/>
</dbReference>
<keyword evidence="3" id="KW-0106">Calcium</keyword>
<dbReference type="CDD" id="cd00198">
    <property type="entry name" value="vWFA"/>
    <property type="match status" value="1"/>
</dbReference>
<sequence length="1409" mass="144814">MSFTLSDGKIVNIAANASSGSLLVPIADDVYTGGQTALVNKLDSVSGGSVKFEQLTLDKTPLTTTITDEPAGQGDRIIVSIEGNGGVAENVGAAFTVKINQALNDNLNVTLSNGGTVTILKGNTSAIYTAPIQGEDVYKDGGTLNLTVSSATVPGKTFENLGISTTPGSVVISDTTNEVIAKLSVDKSTVAEGGQITYTVTLTNKDGLPINSHDAMSFTLSDGKIVNIAANASSGSLLVPIADDVYTGGQTALVNKLDSVSGGSVKFEQLTLDKTPLTTTITDEPAGQGDKVTVGITGDASVVEGQTAHYTLNLSNTSHGEVTVTLKYSGTAANGVDFQGVTTVKIPANSNGVGFDISTINDKLVEGSENFVITIDSVAGGNFENIAIDPAKNSVTTTIVDNDHAPVAVSGGVTGIEDTDLVLTWANFQTTDVDNDSPLSITITDIAGRGDLMFNGAAGWVKVAAGQVISQADIAGGKLKFVPVGNESGADGYGGTGIGNKAADYAQIKFKPTDGFNQGNEATLKVDITPVADRPTLTVDSNAVTSTGLLKEVWTNLSGLSAGYDGSVGSGAATATLKSVIDAAKNPNSTSTSTNVQSSGDVAVGTASKTSGLIYLEAGKTYTFSGSADDSLLVTIGGKDVASALWGKGGAISGTGFKPTTSGYYTIDIYHHNQSGPGSYDVNLSINGAAAVDLSSSGIPLYTGVANLAASGVTVSELHGANGEGYYEGYKLNEGAENGSVHLSKITTALTDTDGSESLSVTIGGFPKGMVLSDDAGHTWTVGTDGKAIVTGWNLANLTLTPPAYYNGKFDLTVTSTSTEQLGGSASSTATIPVTIYPATYNPITLTAGNDVQDGTFGNDIIVADVAGLTPIPGQNYNIAFMVDSSGSMSEASVTSAKNSLIAVFTSLIASATSQGENPGTVKVFLVDFDTQVNKSISVDLSVNGALDSLKTVLDSMNKGGWTNYEDVFKTTANWFYSTDAKSNPNAINLTYFITDGEPTAYTSYEVVNPKVVDYWSNNTSDINLDSLMKAGDYKPGTAFNTMIGGKLRTLVDASGNVYKWTQDSSGDWKSSKIDSDLKIHAQGDGTYELSYNDGQGRVDRASATNAGLALALFAAANSTVQAIGLNNAVTENDLAPYNTTKGKPLANINPDDLANAILGHNEATLPGSDTINGGDGNDIIFGDLVSFNGVTGEGYTALQAFVGQETGVETNKVTPSNVHQFVTENYKVFDVSGAHDGNDTLLGGAGNDIIFGQGGDDKLYGGNGNDILLGGTGNDLLDGGDGNDILIGGKGNDTLIGGLGGDTFVWKAGDTGADVIKDFKAAEGDRIDLRDLLQNETGSTIDNFLKITTTDGVSSLEVNSGGKFNSNDAAAAKADVTIKLEGNNWSTANLHNLIAGSDPTIKVDHNNS</sequence>
<gene>
    <name evidence="5" type="ORF">IMW75_26245</name>
</gene>
<comment type="caution">
    <text evidence="5">The sequence shown here is derived from an EMBL/GenBank/DDBJ whole genome shotgun (WGS) entry which is preliminary data.</text>
</comment>
<keyword evidence="6" id="KW-1185">Reference proteome</keyword>
<evidence type="ECO:0000256" key="1">
    <source>
        <dbReference type="ARBA" id="ARBA00022729"/>
    </source>
</evidence>
<evidence type="ECO:0000313" key="6">
    <source>
        <dbReference type="Proteomes" id="UP000772591"/>
    </source>
</evidence>
<evidence type="ECO:0000256" key="2">
    <source>
        <dbReference type="ARBA" id="ARBA00022737"/>
    </source>
</evidence>
<evidence type="ECO:0000313" key="5">
    <source>
        <dbReference type="EMBL" id="MBN3968754.1"/>
    </source>
</evidence>
<dbReference type="SUPFAM" id="SSF53300">
    <property type="entry name" value="vWA-like"/>
    <property type="match status" value="1"/>
</dbReference>
<dbReference type="Pfam" id="PF00092">
    <property type="entry name" value="VWA"/>
    <property type="match status" value="1"/>
</dbReference>
<dbReference type="SUPFAM" id="SSF141072">
    <property type="entry name" value="CalX-like"/>
    <property type="match status" value="1"/>
</dbReference>
<dbReference type="InterPro" id="IPR001343">
    <property type="entry name" value="Hemolysn_Ca-bd"/>
</dbReference>
<keyword evidence="2" id="KW-0677">Repeat</keyword>
<dbReference type="Gene3D" id="2.150.10.10">
    <property type="entry name" value="Serralysin-like metalloprotease, C-terminal"/>
    <property type="match status" value="1"/>
</dbReference>
<protein>
    <submittedName>
        <fullName evidence="5">Type I secretion C-terminal target domain-containing protein</fullName>
    </submittedName>
</protein>
<dbReference type="InterPro" id="IPR011049">
    <property type="entry name" value="Serralysin-like_metalloprot_C"/>
</dbReference>
<dbReference type="PROSITE" id="PS50234">
    <property type="entry name" value="VWFA"/>
    <property type="match status" value="1"/>
</dbReference>
<dbReference type="InterPro" id="IPR019960">
    <property type="entry name" value="T1SS_VCA0849"/>
</dbReference>
<dbReference type="Pfam" id="PF00353">
    <property type="entry name" value="HemolysinCabind"/>
    <property type="match status" value="3"/>
</dbReference>
<dbReference type="NCBIfam" id="TIGR03661">
    <property type="entry name" value="T1SS_VCA0849"/>
    <property type="match status" value="1"/>
</dbReference>
<feature type="domain" description="VWFA" evidence="4">
    <location>
        <begin position="878"/>
        <end position="1000"/>
    </location>
</feature>
<dbReference type="InterPro" id="IPR046779">
    <property type="entry name" value="LapA_adhesin_dom"/>
</dbReference>
<keyword evidence="1" id="KW-0732">Signal</keyword>
<dbReference type="InterPro" id="IPR018511">
    <property type="entry name" value="Hemolysin-typ_Ca-bd_CS"/>
</dbReference>
<dbReference type="EMBL" id="JADEVO010000071">
    <property type="protein sequence ID" value="MBN3968754.1"/>
    <property type="molecule type" value="Genomic_DNA"/>
</dbReference>
<dbReference type="PROSITE" id="PS00330">
    <property type="entry name" value="HEMOLYSIN_CALCIUM"/>
    <property type="match status" value="3"/>
</dbReference>
<dbReference type="Gene3D" id="2.60.40.2030">
    <property type="match status" value="1"/>
</dbReference>
<dbReference type="InterPro" id="IPR038081">
    <property type="entry name" value="CalX-like_sf"/>
</dbReference>
<name>A0ABS3AT03_9PSED</name>
<dbReference type="Pfam" id="PF20579">
    <property type="entry name" value="LapA"/>
    <property type="match status" value="4"/>
</dbReference>
<evidence type="ECO:0000256" key="3">
    <source>
        <dbReference type="ARBA" id="ARBA00022837"/>
    </source>
</evidence>
<reference evidence="5 6" key="1">
    <citation type="journal article" date="2021" name="Int. J. Syst. Evol. Microbiol.">
        <title>Pseudomonas piscium sp. nov., Pseudomonas pisciculturae sp. nov., Pseudomonas mucoides sp. nov. and Pseudomonas neuropathica sp. nov. isolated from rainbow trout.</title>
        <authorList>
            <person name="Duman M."/>
            <person name="Mulet M."/>
            <person name="Altun S."/>
            <person name="Saticioglu I.B."/>
            <person name="Gomila M."/>
            <person name="Lalucat J."/>
            <person name="Garcia-Valdes E."/>
        </authorList>
    </citation>
    <scope>NUCLEOTIDE SEQUENCE [LARGE SCALE GENOMIC DNA]</scope>
    <source>
        <strain evidence="5 6">LMG 28632</strain>
    </source>
</reference>
<dbReference type="InterPro" id="IPR002035">
    <property type="entry name" value="VWF_A"/>
</dbReference>
<dbReference type="InterPro" id="IPR003644">
    <property type="entry name" value="Calx_beta"/>
</dbReference>